<dbReference type="InterPro" id="IPR004629">
    <property type="entry name" value="WecG_TagA_CpsF"/>
</dbReference>
<dbReference type="RefSeq" id="WP_367639042.1">
    <property type="nucleotide sequence ID" value="NZ_JBFNQN010000009.1"/>
</dbReference>
<keyword evidence="4" id="KW-1185">Reference proteome</keyword>
<sequence length="273" mass="30468">MTSLDLTAIDDLEVSDPRPRQQVTVDDVEFDALRETEVVEHVMVALDEGRGGNLITPNVDILRQLRRPQLRELAEQAELVVPDGMPIVWASRIQGEELPERVTGSSLIWSLSEAAARSDRSLYLLGGAEGIAERAADRLTEEYEGLEVAGVHCPPFGFEKRADTLEETVSAVVEAKPDIVFVALGFPKQERLMQHLRRHLPNTWFVGCGGTLTMVAGEVSRAPLWIQRSGLEWVHRLAMEPRRMAKRYLVHDLPYAAGLFARAAARRTTRRAA</sequence>
<dbReference type="CDD" id="cd06533">
    <property type="entry name" value="Glyco_transf_WecG_TagA"/>
    <property type="match status" value="1"/>
</dbReference>
<evidence type="ECO:0000313" key="4">
    <source>
        <dbReference type="Proteomes" id="UP001555826"/>
    </source>
</evidence>
<reference evidence="3 4" key="1">
    <citation type="submission" date="2024-07" db="EMBL/GenBank/DDBJ databases">
        <authorList>
            <person name="Thanompreechachai J."/>
            <person name="Duangmal K."/>
        </authorList>
    </citation>
    <scope>NUCLEOTIDE SEQUENCE [LARGE SCALE GENOMIC DNA]</scope>
    <source>
        <strain evidence="3 4">KCTC 19886</strain>
    </source>
</reference>
<dbReference type="Proteomes" id="UP001555826">
    <property type="component" value="Unassembled WGS sequence"/>
</dbReference>
<accession>A0ABV3P8F0</accession>
<dbReference type="PANTHER" id="PTHR34136:SF1">
    <property type="entry name" value="UDP-N-ACETYL-D-MANNOSAMINURONIC ACID TRANSFERASE"/>
    <property type="match status" value="1"/>
</dbReference>
<dbReference type="EMBL" id="JBFNQN010000009">
    <property type="protein sequence ID" value="MEW9265914.1"/>
    <property type="molecule type" value="Genomic_DNA"/>
</dbReference>
<dbReference type="Pfam" id="PF03808">
    <property type="entry name" value="Glyco_tran_WecG"/>
    <property type="match status" value="1"/>
</dbReference>
<evidence type="ECO:0000256" key="1">
    <source>
        <dbReference type="ARBA" id="ARBA00022676"/>
    </source>
</evidence>
<dbReference type="NCBIfam" id="TIGR00696">
    <property type="entry name" value="wecG_tagA_cpsF"/>
    <property type="match status" value="1"/>
</dbReference>
<keyword evidence="2" id="KW-0808">Transferase</keyword>
<organism evidence="3 4">
    <name type="scientific">Kineococcus endophyticus</name>
    <dbReference type="NCBI Taxonomy" id="1181883"/>
    <lineage>
        <taxon>Bacteria</taxon>
        <taxon>Bacillati</taxon>
        <taxon>Actinomycetota</taxon>
        <taxon>Actinomycetes</taxon>
        <taxon>Kineosporiales</taxon>
        <taxon>Kineosporiaceae</taxon>
        <taxon>Kineococcus</taxon>
    </lineage>
</organism>
<protein>
    <submittedName>
        <fullName evidence="3">WecB/TagA/CpsF family glycosyltransferase</fullName>
    </submittedName>
</protein>
<keyword evidence="1" id="KW-0328">Glycosyltransferase</keyword>
<evidence type="ECO:0000313" key="3">
    <source>
        <dbReference type="EMBL" id="MEW9265914.1"/>
    </source>
</evidence>
<comment type="caution">
    <text evidence="3">The sequence shown here is derived from an EMBL/GenBank/DDBJ whole genome shotgun (WGS) entry which is preliminary data.</text>
</comment>
<dbReference type="PANTHER" id="PTHR34136">
    <property type="match status" value="1"/>
</dbReference>
<name>A0ABV3P8F0_9ACTN</name>
<proteinExistence type="predicted"/>
<evidence type="ECO:0000256" key="2">
    <source>
        <dbReference type="ARBA" id="ARBA00022679"/>
    </source>
</evidence>
<gene>
    <name evidence="3" type="ORF">AB1207_14240</name>
</gene>